<keyword evidence="2" id="KW-0472">Membrane</keyword>
<accession>X0U380</accession>
<gene>
    <name evidence="4" type="ORF">S01H1_31883</name>
</gene>
<feature type="region of interest" description="Disordered" evidence="1">
    <location>
        <begin position="180"/>
        <end position="211"/>
    </location>
</feature>
<dbReference type="AlphaFoldDB" id="X0U380"/>
<dbReference type="EMBL" id="BARS01019705">
    <property type="protein sequence ID" value="GAF93821.1"/>
    <property type="molecule type" value="Genomic_DNA"/>
</dbReference>
<dbReference type="PROSITE" id="PS51202">
    <property type="entry name" value="RCK_C"/>
    <property type="match status" value="1"/>
</dbReference>
<reference evidence="4" key="1">
    <citation type="journal article" date="2014" name="Front. Microbiol.">
        <title>High frequency of phylogenetically diverse reductive dehalogenase-homologous genes in deep subseafloor sedimentary metagenomes.</title>
        <authorList>
            <person name="Kawai M."/>
            <person name="Futagami T."/>
            <person name="Toyoda A."/>
            <person name="Takaki Y."/>
            <person name="Nishi S."/>
            <person name="Hori S."/>
            <person name="Arai W."/>
            <person name="Tsubouchi T."/>
            <person name="Morono Y."/>
            <person name="Uchiyama I."/>
            <person name="Ito T."/>
            <person name="Fujiyama A."/>
            <person name="Inagaki F."/>
            <person name="Takami H."/>
        </authorList>
    </citation>
    <scope>NUCLEOTIDE SEQUENCE</scope>
    <source>
        <strain evidence="4">Expedition CK06-06</strain>
    </source>
</reference>
<dbReference type="Pfam" id="PF02080">
    <property type="entry name" value="TrkA_C"/>
    <property type="match status" value="1"/>
</dbReference>
<sequence length="211" mass="23043">LGNAGIVTAMSTLILTFVGTDSSGGVSSQIWFRLSMLVVGLCVLWVVACSRWIDRHLSVLITWALKRWTDLELCDYARLLHLAGDYGVVELLVQGEDWLCEKTLAESQLADEGVLVLGVERADGTYLGAPRGDTILLTGDTLIVYGPQKTIGELDRRRKDDGNWAHHVAVSRATRNAAMEKAEDVSAHNFPARPAQVQDAAPQEGSLIDEE</sequence>
<keyword evidence="2" id="KW-1133">Transmembrane helix</keyword>
<evidence type="ECO:0000259" key="3">
    <source>
        <dbReference type="PROSITE" id="PS51202"/>
    </source>
</evidence>
<evidence type="ECO:0000256" key="2">
    <source>
        <dbReference type="SAM" id="Phobius"/>
    </source>
</evidence>
<evidence type="ECO:0000256" key="1">
    <source>
        <dbReference type="SAM" id="MobiDB-lite"/>
    </source>
</evidence>
<keyword evidence="2" id="KW-0812">Transmembrane</keyword>
<feature type="domain" description="RCK C-terminal" evidence="3">
    <location>
        <begin position="74"/>
        <end position="160"/>
    </location>
</feature>
<dbReference type="InterPro" id="IPR006037">
    <property type="entry name" value="RCK_C"/>
</dbReference>
<feature type="non-terminal residue" evidence="4">
    <location>
        <position position="1"/>
    </location>
</feature>
<comment type="caution">
    <text evidence="4">The sequence shown here is derived from an EMBL/GenBank/DDBJ whole genome shotgun (WGS) entry which is preliminary data.</text>
</comment>
<dbReference type="GO" id="GO:0006813">
    <property type="term" value="P:potassium ion transport"/>
    <property type="evidence" value="ECO:0007669"/>
    <property type="project" value="InterPro"/>
</dbReference>
<feature type="transmembrane region" description="Helical" evidence="2">
    <location>
        <begin position="30"/>
        <end position="48"/>
    </location>
</feature>
<protein>
    <recommendedName>
        <fullName evidence="3">RCK C-terminal domain-containing protein</fullName>
    </recommendedName>
</protein>
<dbReference type="SUPFAM" id="SSF116726">
    <property type="entry name" value="TrkA C-terminal domain-like"/>
    <property type="match status" value="1"/>
</dbReference>
<organism evidence="4">
    <name type="scientific">marine sediment metagenome</name>
    <dbReference type="NCBI Taxonomy" id="412755"/>
    <lineage>
        <taxon>unclassified sequences</taxon>
        <taxon>metagenomes</taxon>
        <taxon>ecological metagenomes</taxon>
    </lineage>
</organism>
<dbReference type="Gene3D" id="3.30.70.1450">
    <property type="entry name" value="Regulator of K+ conductance, C-terminal domain"/>
    <property type="match status" value="1"/>
</dbReference>
<dbReference type="InterPro" id="IPR036721">
    <property type="entry name" value="RCK_C_sf"/>
</dbReference>
<evidence type="ECO:0000313" key="4">
    <source>
        <dbReference type="EMBL" id="GAF93821.1"/>
    </source>
</evidence>
<proteinExistence type="predicted"/>
<name>X0U380_9ZZZZ</name>
<dbReference type="GO" id="GO:0008324">
    <property type="term" value="F:monoatomic cation transmembrane transporter activity"/>
    <property type="evidence" value="ECO:0007669"/>
    <property type="project" value="InterPro"/>
</dbReference>